<comment type="caution">
    <text evidence="2">The sequence shown here is derived from an EMBL/GenBank/DDBJ whole genome shotgun (WGS) entry which is preliminary data.</text>
</comment>
<protein>
    <submittedName>
        <fullName evidence="2">Uncharacterized protein</fullName>
    </submittedName>
</protein>
<gene>
    <name evidence="2" type="ORF">CHF27_003760</name>
</gene>
<evidence type="ECO:0000313" key="2">
    <source>
        <dbReference type="EMBL" id="RDY24204.1"/>
    </source>
</evidence>
<feature type="compositionally biased region" description="Basic and acidic residues" evidence="1">
    <location>
        <begin position="39"/>
        <end position="50"/>
    </location>
</feature>
<dbReference type="EMBL" id="NOJZ02000004">
    <property type="protein sequence ID" value="RDY24204.1"/>
    <property type="molecule type" value="Genomic_DNA"/>
</dbReference>
<sequence>MQKFKNSKKTLDETPHLNNWVSKADTPEELSDLIEDENEKVSKKVKKQENTKAPSYQDLRPYNKES</sequence>
<dbReference type="Proteomes" id="UP000243494">
    <property type="component" value="Unassembled WGS sequence"/>
</dbReference>
<evidence type="ECO:0000256" key="1">
    <source>
        <dbReference type="SAM" id="MobiDB-lite"/>
    </source>
</evidence>
<reference evidence="2 3" key="1">
    <citation type="journal article" date="2017" name="Genome Announc.">
        <title>Draft Genome Sequence of Romboutsia maritimum sp. nov. Strain CCRI-22766(T), Isolated from Coastal Estuarine Mud.</title>
        <authorList>
            <person name="Maheux A.F."/>
            <person name="Boudreau D.K."/>
            <person name="Berube E."/>
            <person name="Boissinot M."/>
            <person name="Raymond F."/>
            <person name="Brodeur S."/>
            <person name="Corbeil J."/>
            <person name="Brightwell G."/>
            <person name="Broda D."/>
            <person name="Omar R.F."/>
            <person name="Bergeron M.G."/>
        </authorList>
    </citation>
    <scope>NUCLEOTIDE SEQUENCE [LARGE SCALE GENOMIC DNA]</scope>
    <source>
        <strain evidence="2 3">CCRI-22766</strain>
    </source>
</reference>
<dbReference type="AlphaFoldDB" id="A0A371IUP9"/>
<evidence type="ECO:0000313" key="3">
    <source>
        <dbReference type="Proteomes" id="UP000243494"/>
    </source>
</evidence>
<name>A0A371IUP9_9FIRM</name>
<feature type="compositionally biased region" description="Acidic residues" evidence="1">
    <location>
        <begin position="27"/>
        <end position="38"/>
    </location>
</feature>
<accession>A0A371IUP9</accession>
<feature type="region of interest" description="Disordered" evidence="1">
    <location>
        <begin position="1"/>
        <end position="66"/>
    </location>
</feature>
<keyword evidence="3" id="KW-1185">Reference proteome</keyword>
<organism evidence="2 3">
    <name type="scientific">Romboutsia maritimum</name>
    <dbReference type="NCBI Taxonomy" id="2020948"/>
    <lineage>
        <taxon>Bacteria</taxon>
        <taxon>Bacillati</taxon>
        <taxon>Bacillota</taxon>
        <taxon>Clostridia</taxon>
        <taxon>Peptostreptococcales</taxon>
        <taxon>Peptostreptococcaceae</taxon>
        <taxon>Romboutsia</taxon>
    </lineage>
</organism>
<proteinExistence type="predicted"/>
<dbReference type="RefSeq" id="WP_095406192.1">
    <property type="nucleotide sequence ID" value="NZ_NOJZ02000004.1"/>
</dbReference>
<dbReference type="OrthoDB" id="1753588at2"/>